<proteinExistence type="predicted"/>
<gene>
    <name evidence="1" type="ORF">GCM10008935_04370</name>
</gene>
<sequence length="158" mass="18304">MIVQIQGNVGFSITLDPTVWIFDDRKIELEQAFYDGDQEQQRNEEQDVWDRNEYQQKLRPPVNQSVTRYNRKKVLENSYVMPIHHFLKNAEPNHDANEAILHTANGDYTITFEQLEQSYLLFSIDGKPLTENGPVHVIFNDGSNKDAPFTGVEHISIV</sequence>
<organism evidence="1 2">
    <name type="scientific">Alkalibacillus silvisoli</name>
    <dbReference type="NCBI Taxonomy" id="392823"/>
    <lineage>
        <taxon>Bacteria</taxon>
        <taxon>Bacillati</taxon>
        <taxon>Bacillota</taxon>
        <taxon>Bacilli</taxon>
        <taxon>Bacillales</taxon>
        <taxon>Bacillaceae</taxon>
        <taxon>Alkalibacillus</taxon>
    </lineage>
</organism>
<reference evidence="2" key="1">
    <citation type="journal article" date="2019" name="Int. J. Syst. Evol. Microbiol.">
        <title>The Global Catalogue of Microorganisms (GCM) 10K type strain sequencing project: providing services to taxonomists for standard genome sequencing and annotation.</title>
        <authorList>
            <consortium name="The Broad Institute Genomics Platform"/>
            <consortium name="The Broad Institute Genome Sequencing Center for Infectious Disease"/>
            <person name="Wu L."/>
            <person name="Ma J."/>
        </authorList>
    </citation>
    <scope>NUCLEOTIDE SEQUENCE [LARGE SCALE GENOMIC DNA]</scope>
    <source>
        <strain evidence="2">JCM 14193</strain>
    </source>
</reference>
<keyword evidence="2" id="KW-1185">Reference proteome</keyword>
<dbReference type="EMBL" id="BAAACZ010000005">
    <property type="protein sequence ID" value="GAA0452854.1"/>
    <property type="molecule type" value="Genomic_DNA"/>
</dbReference>
<evidence type="ECO:0000313" key="2">
    <source>
        <dbReference type="Proteomes" id="UP001500740"/>
    </source>
</evidence>
<dbReference type="Proteomes" id="UP001500740">
    <property type="component" value="Unassembled WGS sequence"/>
</dbReference>
<accession>A0ABP3JGH5</accession>
<evidence type="ECO:0000313" key="1">
    <source>
        <dbReference type="EMBL" id="GAA0452854.1"/>
    </source>
</evidence>
<dbReference type="RefSeq" id="WP_343781493.1">
    <property type="nucleotide sequence ID" value="NZ_BAAACZ010000005.1"/>
</dbReference>
<protein>
    <recommendedName>
        <fullName evidence="3">Peptidyl-prolyl cis-trans isomerase</fullName>
    </recommendedName>
</protein>
<evidence type="ECO:0008006" key="3">
    <source>
        <dbReference type="Google" id="ProtNLM"/>
    </source>
</evidence>
<comment type="caution">
    <text evidence="1">The sequence shown here is derived from an EMBL/GenBank/DDBJ whole genome shotgun (WGS) entry which is preliminary data.</text>
</comment>
<name>A0ABP3JGH5_9BACI</name>